<dbReference type="Gene3D" id="1.20.1740.10">
    <property type="entry name" value="Amino acid/polyamine transporter I"/>
    <property type="match status" value="1"/>
</dbReference>
<evidence type="ECO:0000256" key="4">
    <source>
        <dbReference type="ARBA" id="ARBA00022970"/>
    </source>
</evidence>
<protein>
    <submittedName>
        <fullName evidence="10">Amino acid permease</fullName>
    </submittedName>
</protein>
<dbReference type="GO" id="GO:0015171">
    <property type="term" value="F:amino acid transmembrane transporter activity"/>
    <property type="evidence" value="ECO:0007669"/>
    <property type="project" value="TreeGrafter"/>
</dbReference>
<feature type="transmembrane region" description="Helical" evidence="8">
    <location>
        <begin position="500"/>
        <end position="519"/>
    </location>
</feature>
<sequence>MMKDSLKNENLQRTTSNGDGEVENTSQDAGLQRGLAGRHLMMLAIGGVIGPGYFVGMGTGLSTAGPAGLLLCFSIVGVLLWAVMQSLGELGAFIPMSGTQDILLSIKVFTDDCDNAGSFTHYTSMFVDPAVGFALSWNYWFLWAGIIIAEYNNLGLVLTYWESPIPRWGWILIFWFEPPHTRARYNTNRLPRGIFLAFTFLGIKSFGEAEYWLALIKVLAILAFFLCAILITSGVIGGEKIGFKFYNNPGAFADGVKGVFKIFVFAALQYSGTEMIGLTAGESKNPARDVPRAVKSVLWRIVGIFLLGIFFLTLTVPYNDENLLSAKSKTARSPFVIAFTRVGATAGAHVINAIILITMFSAINSALYVGSRTLYGLAIEGLAPKIFCWTNERGVPAYSLILMNLMGFLSLLNLSSGAGVVYTWIVSMTGVATFITWGLISLNHIRFRMALKAQNISTDVLPFQAPVWKFCAYLGLAGNVFFVFFQGWTSFAPWDVEAFFMNYIIVLVFFILAIGWKITHKTKFVTLKSVDFGSARLWNVEMQMRADAEAAVAEKVEEKE</sequence>
<keyword evidence="6 8" id="KW-0472">Membrane</keyword>
<comment type="caution">
    <text evidence="10">The sequence shown here is derived from an EMBL/GenBank/DDBJ whole genome shotgun (WGS) entry which is preliminary data.</text>
</comment>
<evidence type="ECO:0000313" key="10">
    <source>
        <dbReference type="EMBL" id="KAF4466582.1"/>
    </source>
</evidence>
<dbReference type="InterPro" id="IPR004841">
    <property type="entry name" value="AA-permease/SLC12A_dom"/>
</dbReference>
<accession>A0A8H4LBX1</accession>
<dbReference type="InterPro" id="IPR050524">
    <property type="entry name" value="APC_YAT"/>
</dbReference>
<dbReference type="InterPro" id="IPR004840">
    <property type="entry name" value="Amino_acid_permease_CS"/>
</dbReference>
<keyword evidence="2" id="KW-0813">Transport</keyword>
<evidence type="ECO:0000313" key="11">
    <source>
        <dbReference type="Proteomes" id="UP000554235"/>
    </source>
</evidence>
<keyword evidence="11" id="KW-1185">Reference proteome</keyword>
<dbReference type="EMBL" id="JAADYS010000854">
    <property type="protein sequence ID" value="KAF4466582.1"/>
    <property type="molecule type" value="Genomic_DNA"/>
</dbReference>
<organism evidence="10 11">
    <name type="scientific">Fusarium albosuccineum</name>
    <dbReference type="NCBI Taxonomy" id="1237068"/>
    <lineage>
        <taxon>Eukaryota</taxon>
        <taxon>Fungi</taxon>
        <taxon>Dikarya</taxon>
        <taxon>Ascomycota</taxon>
        <taxon>Pezizomycotina</taxon>
        <taxon>Sordariomycetes</taxon>
        <taxon>Hypocreomycetidae</taxon>
        <taxon>Hypocreales</taxon>
        <taxon>Nectriaceae</taxon>
        <taxon>Fusarium</taxon>
        <taxon>Fusarium decemcellulare species complex</taxon>
    </lineage>
</organism>
<feature type="compositionally biased region" description="Polar residues" evidence="7">
    <location>
        <begin position="8"/>
        <end position="28"/>
    </location>
</feature>
<feature type="domain" description="Amino acid permease/ SLC12A" evidence="9">
    <location>
        <begin position="39"/>
        <end position="526"/>
    </location>
</feature>
<feature type="transmembrane region" description="Helical" evidence="8">
    <location>
        <begin position="338"/>
        <end position="363"/>
    </location>
</feature>
<dbReference type="AlphaFoldDB" id="A0A8H4LBX1"/>
<name>A0A8H4LBX1_9HYPO</name>
<dbReference type="Pfam" id="PF00324">
    <property type="entry name" value="AA_permease"/>
    <property type="match status" value="1"/>
</dbReference>
<reference evidence="10 11" key="1">
    <citation type="submission" date="2020-01" db="EMBL/GenBank/DDBJ databases">
        <title>Identification and distribution of gene clusters putatively required for synthesis of sphingolipid metabolism inhibitors in phylogenetically diverse species of the filamentous fungus Fusarium.</title>
        <authorList>
            <person name="Kim H.-S."/>
            <person name="Busman M."/>
            <person name="Brown D.W."/>
            <person name="Divon H."/>
            <person name="Uhlig S."/>
            <person name="Proctor R.H."/>
        </authorList>
    </citation>
    <scope>NUCLEOTIDE SEQUENCE [LARGE SCALE GENOMIC DNA]</scope>
    <source>
        <strain evidence="10 11">NRRL 20459</strain>
    </source>
</reference>
<feature type="region of interest" description="Disordered" evidence="7">
    <location>
        <begin position="1"/>
        <end position="28"/>
    </location>
</feature>
<feature type="transmembrane region" description="Helical" evidence="8">
    <location>
        <begin position="212"/>
        <end position="236"/>
    </location>
</feature>
<feature type="transmembrane region" description="Helical" evidence="8">
    <location>
        <begin position="395"/>
        <end position="415"/>
    </location>
</feature>
<feature type="transmembrane region" description="Helical" evidence="8">
    <location>
        <begin position="470"/>
        <end position="488"/>
    </location>
</feature>
<comment type="subcellular location">
    <subcellularLocation>
        <location evidence="1">Membrane</location>
        <topology evidence="1">Multi-pass membrane protein</topology>
    </subcellularLocation>
</comment>
<feature type="transmembrane region" description="Helical" evidence="8">
    <location>
        <begin position="67"/>
        <end position="84"/>
    </location>
</feature>
<evidence type="ECO:0000256" key="1">
    <source>
        <dbReference type="ARBA" id="ARBA00004141"/>
    </source>
</evidence>
<feature type="transmembrane region" description="Helical" evidence="8">
    <location>
        <begin position="297"/>
        <end position="318"/>
    </location>
</feature>
<dbReference type="Proteomes" id="UP000554235">
    <property type="component" value="Unassembled WGS sequence"/>
</dbReference>
<evidence type="ECO:0000256" key="6">
    <source>
        <dbReference type="ARBA" id="ARBA00023136"/>
    </source>
</evidence>
<evidence type="ECO:0000259" key="9">
    <source>
        <dbReference type="Pfam" id="PF00324"/>
    </source>
</evidence>
<evidence type="ECO:0000256" key="3">
    <source>
        <dbReference type="ARBA" id="ARBA00022692"/>
    </source>
</evidence>
<keyword evidence="3 8" id="KW-0812">Transmembrane</keyword>
<evidence type="ECO:0000256" key="5">
    <source>
        <dbReference type="ARBA" id="ARBA00022989"/>
    </source>
</evidence>
<keyword evidence="5 8" id="KW-1133">Transmembrane helix</keyword>
<dbReference type="PIRSF" id="PIRSF006060">
    <property type="entry name" value="AA_transporter"/>
    <property type="match status" value="1"/>
</dbReference>
<proteinExistence type="predicted"/>
<evidence type="ECO:0000256" key="7">
    <source>
        <dbReference type="SAM" id="MobiDB-lite"/>
    </source>
</evidence>
<dbReference type="OrthoDB" id="3900342at2759"/>
<evidence type="ECO:0000256" key="2">
    <source>
        <dbReference type="ARBA" id="ARBA00022448"/>
    </source>
</evidence>
<feature type="transmembrane region" description="Helical" evidence="8">
    <location>
        <begin position="40"/>
        <end position="61"/>
    </location>
</feature>
<gene>
    <name evidence="10" type="ORF">FALBO_6562</name>
</gene>
<keyword evidence="4" id="KW-0029">Amino-acid transport</keyword>
<feature type="transmembrane region" description="Helical" evidence="8">
    <location>
        <begin position="190"/>
        <end position="206"/>
    </location>
</feature>
<feature type="transmembrane region" description="Helical" evidence="8">
    <location>
        <begin position="421"/>
        <end position="442"/>
    </location>
</feature>
<dbReference type="PANTHER" id="PTHR43341">
    <property type="entry name" value="AMINO ACID PERMEASE"/>
    <property type="match status" value="1"/>
</dbReference>
<dbReference type="PANTHER" id="PTHR43341:SF26">
    <property type="entry name" value="GENERAL AMINO ACID PERMEASE AGP3"/>
    <property type="match status" value="1"/>
</dbReference>
<dbReference type="PROSITE" id="PS00218">
    <property type="entry name" value="AMINO_ACID_PERMEASE_1"/>
    <property type="match status" value="1"/>
</dbReference>
<evidence type="ECO:0000256" key="8">
    <source>
        <dbReference type="SAM" id="Phobius"/>
    </source>
</evidence>
<dbReference type="GO" id="GO:0016020">
    <property type="term" value="C:membrane"/>
    <property type="evidence" value="ECO:0007669"/>
    <property type="project" value="UniProtKB-SubCell"/>
</dbReference>